<feature type="domain" description="TFIIS N-terminal" evidence="6">
    <location>
        <begin position="138"/>
        <end position="213"/>
    </location>
</feature>
<gene>
    <name evidence="7" type="ORF">V8G54_019185</name>
</gene>
<dbReference type="Gene3D" id="1.20.930.10">
    <property type="entry name" value="Conserved domain common to transcription factors TFIIS, elongin A, CRSP70"/>
    <property type="match status" value="1"/>
</dbReference>
<dbReference type="InterPro" id="IPR035441">
    <property type="entry name" value="TFIIS/LEDGF_dom_sf"/>
</dbReference>
<keyword evidence="4" id="KW-0175">Coiled coil</keyword>
<feature type="coiled-coil region" evidence="4">
    <location>
        <begin position="389"/>
        <end position="416"/>
    </location>
</feature>
<dbReference type="EMBL" id="CP144695">
    <property type="protein sequence ID" value="WVZ05839.1"/>
    <property type="molecule type" value="Genomic_DNA"/>
</dbReference>
<evidence type="ECO:0000256" key="2">
    <source>
        <dbReference type="ARBA" id="ARBA00023242"/>
    </source>
</evidence>
<feature type="region of interest" description="Disordered" evidence="5">
    <location>
        <begin position="422"/>
        <end position="448"/>
    </location>
</feature>
<dbReference type="PANTHER" id="PTHR46554:SF2">
    <property type="entry name" value="TFIIS N-TERMINAL DOMAIN-CONTAINING PROTEIN"/>
    <property type="match status" value="1"/>
</dbReference>
<evidence type="ECO:0000256" key="1">
    <source>
        <dbReference type="ARBA" id="ARBA00004123"/>
    </source>
</evidence>
<reference evidence="7 8" key="1">
    <citation type="journal article" date="2023" name="Life. Sci Alliance">
        <title>Evolutionary insights into 3D genome organization and epigenetic landscape of Vigna mungo.</title>
        <authorList>
            <person name="Junaid A."/>
            <person name="Singh B."/>
            <person name="Bhatia S."/>
        </authorList>
    </citation>
    <scope>NUCLEOTIDE SEQUENCE [LARGE SCALE GENOMIC DNA]</scope>
    <source>
        <strain evidence="7">Urdbean</strain>
    </source>
</reference>
<proteinExistence type="predicted"/>
<feature type="compositionally biased region" description="Basic residues" evidence="5">
    <location>
        <begin position="432"/>
        <end position="448"/>
    </location>
</feature>
<feature type="region of interest" description="Disordered" evidence="5">
    <location>
        <begin position="286"/>
        <end position="382"/>
    </location>
</feature>
<feature type="region of interest" description="Disordered" evidence="5">
    <location>
        <begin position="223"/>
        <end position="252"/>
    </location>
</feature>
<dbReference type="CDD" id="cd00183">
    <property type="entry name" value="TFIIS_I"/>
    <property type="match status" value="1"/>
</dbReference>
<accession>A0AAQ3RVC6</accession>
<comment type="subcellular location">
    <subcellularLocation>
        <location evidence="1 3">Nucleus</location>
    </subcellularLocation>
</comment>
<dbReference type="SUPFAM" id="SSF47676">
    <property type="entry name" value="Conserved domain common to transcription factors TFIIS, elongin A, CRSP70"/>
    <property type="match status" value="1"/>
</dbReference>
<dbReference type="Pfam" id="PF08711">
    <property type="entry name" value="Med26"/>
    <property type="match status" value="1"/>
</dbReference>
<dbReference type="GO" id="GO:0005634">
    <property type="term" value="C:nucleus"/>
    <property type="evidence" value="ECO:0007669"/>
    <property type="project" value="UniProtKB-SubCell"/>
</dbReference>
<dbReference type="AlphaFoldDB" id="A0AAQ3RVC6"/>
<sequence>MKSWSVDEWREYFVSANSDIFEIIENAIIVAATDCPKEFKVKRDAIAERLFCSRLTRCAGCDRVELAARGVGKESDDEGCKNGVQRNEGELAGASKESKVNEGGNEDAEIDVNGVSNYSFGEAEALTDEMDEETQYMGEILRIKDVLLNREEESESVLFESLRRLQLMELTVDCLKATEIGKAVNPLRKRGSKEIRQLAKTLIDGWKRMVDDWVKATATTAIAASDEGTPDSVNPSVVDDEEEEGLPSPPMDEGAFFVAPTETDLYFSLLIVNFLNAVKFFDGMDDDGNPRPSGPSHKNRDNNGRKPVIPNREDKSEQGKRNVADVPVRPNKPVSSDSGPGRPLPSNNMQRKSNVEPKMQQKIENNSITRRPPIGHLDKPMHSDDAAVQVKLEATKRRLQESYQQAENAKRQRTIQVMEINDLPKNVNYRNPHSKPGFHNRNRANTRR</sequence>
<evidence type="ECO:0000313" key="7">
    <source>
        <dbReference type="EMBL" id="WVZ05839.1"/>
    </source>
</evidence>
<keyword evidence="8" id="KW-1185">Reference proteome</keyword>
<evidence type="ECO:0000259" key="6">
    <source>
        <dbReference type="PROSITE" id="PS51319"/>
    </source>
</evidence>
<dbReference type="PROSITE" id="PS51319">
    <property type="entry name" value="TFIIS_N"/>
    <property type="match status" value="1"/>
</dbReference>
<dbReference type="InterPro" id="IPR003617">
    <property type="entry name" value="TFIIS/CRSP70_N_sub"/>
</dbReference>
<evidence type="ECO:0000256" key="4">
    <source>
        <dbReference type="SAM" id="Coils"/>
    </source>
</evidence>
<dbReference type="SMART" id="SM00509">
    <property type="entry name" value="TFS2N"/>
    <property type="match status" value="1"/>
</dbReference>
<evidence type="ECO:0000256" key="3">
    <source>
        <dbReference type="PROSITE-ProRule" id="PRU00649"/>
    </source>
</evidence>
<protein>
    <recommendedName>
        <fullName evidence="6">TFIIS N-terminal domain-containing protein</fullName>
    </recommendedName>
</protein>
<feature type="compositionally biased region" description="Basic and acidic residues" evidence="5">
    <location>
        <begin position="311"/>
        <end position="323"/>
    </location>
</feature>
<name>A0AAQ3RVC6_VIGMU</name>
<evidence type="ECO:0000256" key="5">
    <source>
        <dbReference type="SAM" id="MobiDB-lite"/>
    </source>
</evidence>
<keyword evidence="2 3" id="KW-0539">Nucleus</keyword>
<dbReference type="PANTHER" id="PTHR46554">
    <property type="entry name" value="MEDIATOR OF RNA POLYMERASE II TRANSCRIPTION SUBUNIT 26A-RELATED"/>
    <property type="match status" value="1"/>
</dbReference>
<dbReference type="Proteomes" id="UP001374535">
    <property type="component" value="Chromosome 6"/>
</dbReference>
<evidence type="ECO:0000313" key="8">
    <source>
        <dbReference type="Proteomes" id="UP001374535"/>
    </source>
</evidence>
<organism evidence="7 8">
    <name type="scientific">Vigna mungo</name>
    <name type="common">Black gram</name>
    <name type="synonym">Phaseolus mungo</name>
    <dbReference type="NCBI Taxonomy" id="3915"/>
    <lineage>
        <taxon>Eukaryota</taxon>
        <taxon>Viridiplantae</taxon>
        <taxon>Streptophyta</taxon>
        <taxon>Embryophyta</taxon>
        <taxon>Tracheophyta</taxon>
        <taxon>Spermatophyta</taxon>
        <taxon>Magnoliopsida</taxon>
        <taxon>eudicotyledons</taxon>
        <taxon>Gunneridae</taxon>
        <taxon>Pentapetalae</taxon>
        <taxon>rosids</taxon>
        <taxon>fabids</taxon>
        <taxon>Fabales</taxon>
        <taxon>Fabaceae</taxon>
        <taxon>Papilionoideae</taxon>
        <taxon>50 kb inversion clade</taxon>
        <taxon>NPAAA clade</taxon>
        <taxon>indigoferoid/millettioid clade</taxon>
        <taxon>Phaseoleae</taxon>
        <taxon>Vigna</taxon>
    </lineage>
</organism>
<dbReference type="InterPro" id="IPR017923">
    <property type="entry name" value="TFIIS_N"/>
</dbReference>